<name>A0AAP0X3T5_LIQFO</name>
<feature type="domain" description="EF-hand" evidence="5">
    <location>
        <begin position="59"/>
        <end position="87"/>
    </location>
</feature>
<protein>
    <recommendedName>
        <fullName evidence="5">EF-hand domain-containing protein</fullName>
    </recommendedName>
</protein>
<dbReference type="InterPro" id="IPR011992">
    <property type="entry name" value="EF-hand-dom_pair"/>
</dbReference>
<dbReference type="SMART" id="SM00054">
    <property type="entry name" value="EFh"/>
    <property type="match status" value="2"/>
</dbReference>
<evidence type="ECO:0000256" key="1">
    <source>
        <dbReference type="ARBA" id="ARBA00022723"/>
    </source>
</evidence>
<dbReference type="GO" id="GO:0005509">
    <property type="term" value="F:calcium ion binding"/>
    <property type="evidence" value="ECO:0007669"/>
    <property type="project" value="InterPro"/>
</dbReference>
<proteinExistence type="predicted"/>
<dbReference type="SUPFAM" id="SSF57850">
    <property type="entry name" value="RING/U-box"/>
    <property type="match status" value="1"/>
</dbReference>
<evidence type="ECO:0000256" key="4">
    <source>
        <dbReference type="ARBA" id="ARBA00022837"/>
    </source>
</evidence>
<reference evidence="6 7" key="1">
    <citation type="journal article" date="2024" name="Plant J.">
        <title>Genome sequences and population genomics reveal climatic adaptation and genomic divergence between two closely related sweetgum species.</title>
        <authorList>
            <person name="Xu W.Q."/>
            <person name="Ren C.Q."/>
            <person name="Zhang X.Y."/>
            <person name="Comes H.P."/>
            <person name="Liu X.H."/>
            <person name="Li Y.G."/>
            <person name="Kettle C.J."/>
            <person name="Jalonen R."/>
            <person name="Gaisberger H."/>
            <person name="Ma Y.Z."/>
            <person name="Qiu Y.X."/>
        </authorList>
    </citation>
    <scope>NUCLEOTIDE SEQUENCE [LARGE SCALE GENOMIC DNA]</scope>
    <source>
        <strain evidence="6">Hangzhou</strain>
    </source>
</reference>
<evidence type="ECO:0000256" key="2">
    <source>
        <dbReference type="ARBA" id="ARBA00022771"/>
    </source>
</evidence>
<dbReference type="InterPro" id="IPR002048">
    <property type="entry name" value="EF_hand_dom"/>
</dbReference>
<keyword evidence="3" id="KW-0862">Zinc</keyword>
<dbReference type="GO" id="GO:0008270">
    <property type="term" value="F:zinc ion binding"/>
    <property type="evidence" value="ECO:0007669"/>
    <property type="project" value="UniProtKB-KW"/>
</dbReference>
<evidence type="ECO:0000259" key="5">
    <source>
        <dbReference type="PROSITE" id="PS50222"/>
    </source>
</evidence>
<evidence type="ECO:0000313" key="7">
    <source>
        <dbReference type="Proteomes" id="UP001415857"/>
    </source>
</evidence>
<keyword evidence="7" id="KW-1185">Reference proteome</keyword>
<organism evidence="6 7">
    <name type="scientific">Liquidambar formosana</name>
    <name type="common">Formosan gum</name>
    <dbReference type="NCBI Taxonomy" id="63359"/>
    <lineage>
        <taxon>Eukaryota</taxon>
        <taxon>Viridiplantae</taxon>
        <taxon>Streptophyta</taxon>
        <taxon>Embryophyta</taxon>
        <taxon>Tracheophyta</taxon>
        <taxon>Spermatophyta</taxon>
        <taxon>Magnoliopsida</taxon>
        <taxon>eudicotyledons</taxon>
        <taxon>Gunneridae</taxon>
        <taxon>Pentapetalae</taxon>
        <taxon>Saxifragales</taxon>
        <taxon>Altingiaceae</taxon>
        <taxon>Liquidambar</taxon>
    </lineage>
</organism>
<accession>A0AAP0X3T5</accession>
<keyword evidence="4" id="KW-0106">Calcium</keyword>
<dbReference type="InterPro" id="IPR018247">
    <property type="entry name" value="EF_Hand_1_Ca_BS"/>
</dbReference>
<dbReference type="EMBL" id="JBBPBK010000003">
    <property type="protein sequence ID" value="KAK9289091.1"/>
    <property type="molecule type" value="Genomic_DNA"/>
</dbReference>
<evidence type="ECO:0000256" key="3">
    <source>
        <dbReference type="ARBA" id="ARBA00022833"/>
    </source>
</evidence>
<dbReference type="Proteomes" id="UP001415857">
    <property type="component" value="Unassembled WGS sequence"/>
</dbReference>
<dbReference type="SUPFAM" id="SSF47473">
    <property type="entry name" value="EF-hand"/>
    <property type="match status" value="1"/>
</dbReference>
<comment type="caution">
    <text evidence="6">The sequence shown here is derived from an EMBL/GenBank/DDBJ whole genome shotgun (WGS) entry which is preliminary data.</text>
</comment>
<evidence type="ECO:0000313" key="6">
    <source>
        <dbReference type="EMBL" id="KAK9289091.1"/>
    </source>
</evidence>
<feature type="domain" description="EF-hand" evidence="5">
    <location>
        <begin position="18"/>
        <end position="53"/>
    </location>
</feature>
<dbReference type="Gene3D" id="1.10.238.10">
    <property type="entry name" value="EF-hand"/>
    <property type="match status" value="1"/>
</dbReference>
<dbReference type="PROSITE" id="PS50222">
    <property type="entry name" value="EF_HAND_2"/>
    <property type="match status" value="2"/>
</dbReference>
<dbReference type="InterPro" id="IPR043145">
    <property type="entry name" value="Znf_ZZ_sf"/>
</dbReference>
<keyword evidence="1" id="KW-0479">Metal-binding</keyword>
<gene>
    <name evidence="6" type="ORF">L1049_017562</name>
</gene>
<dbReference type="PROSITE" id="PS00018">
    <property type="entry name" value="EF_HAND_1"/>
    <property type="match status" value="2"/>
</dbReference>
<dbReference type="Gene3D" id="3.30.60.90">
    <property type="match status" value="1"/>
</dbReference>
<dbReference type="CDD" id="cd00051">
    <property type="entry name" value="EFh"/>
    <property type="match status" value="1"/>
</dbReference>
<dbReference type="Pfam" id="PF13202">
    <property type="entry name" value="EF-hand_5"/>
    <property type="match status" value="2"/>
</dbReference>
<dbReference type="AlphaFoldDB" id="A0AAP0X3T5"/>
<keyword evidence="2" id="KW-0863">Zinc-finger</keyword>
<sequence>MEEMHETALAYYENGTQEEKQLAWQFFKSVDLNGDGRVSLQELIQFFVGKGCSAMGNPKVFRELDQNGDGSLDFNEFLTLSYIATFGRPSCDGCGDFIKGVFFTCVECYECNSTTTFDLCIACYRGDKFNHAHAVFADNFMLFRQNGCAWQKSANTTQSTQANYTSPMATAFKVLKTGAKVGVDVALIASACSIM</sequence>